<evidence type="ECO:0000259" key="2">
    <source>
        <dbReference type="PROSITE" id="PS51782"/>
    </source>
</evidence>
<gene>
    <name evidence="3" type="ORF">C4N9_11665</name>
</gene>
<dbReference type="SMART" id="SM00257">
    <property type="entry name" value="LysM"/>
    <property type="match status" value="2"/>
</dbReference>
<dbReference type="Proteomes" id="UP000244940">
    <property type="component" value="Unassembled WGS sequence"/>
</dbReference>
<dbReference type="PROSITE" id="PS51782">
    <property type="entry name" value="LYSM"/>
    <property type="match status" value="1"/>
</dbReference>
<dbReference type="InterPro" id="IPR036779">
    <property type="entry name" value="LysM_dom_sf"/>
</dbReference>
<dbReference type="Pfam" id="PF01476">
    <property type="entry name" value="LysM"/>
    <property type="match status" value="1"/>
</dbReference>
<dbReference type="Gene3D" id="3.10.350.10">
    <property type="entry name" value="LysM domain"/>
    <property type="match status" value="1"/>
</dbReference>
<feature type="compositionally biased region" description="Low complexity" evidence="1">
    <location>
        <begin position="202"/>
        <end position="221"/>
    </location>
</feature>
<sequence>MSGLLLAGGVLLAGCSGGNDLDWDLRPAGRFNTADAAQGATGARPAPDSRGVISYPGYQVVVAQQGERVSDIALRLGVDANALAQHNAVSTDTPMRGGELLVLPSRVGDSATGTITATPLGGGTASGTAPAGSEPLRHTVERGETAFTIARLYNVSPRSLADWNGLPADMSVREGQILMIPTGAQTITAAAAGEPLNPTGISAPAPATTAASPASAAQATADVASQPGQGTLTPVPPSAATPLPEEDPEPAGQAAAAAEPPAPVADMSSQRSTGARLAMPLQGRIIRAYAQGRNDGIGIGAAAGTAVTAAASGTVAAITEDTDQVPIMVIRHENNLLTVYAGIDNIRVSRGDSVSRGQTIASVRAGDPSFLHFEVREGFESVDPMPYLQ</sequence>
<evidence type="ECO:0000313" key="3">
    <source>
        <dbReference type="EMBL" id="PWE28747.1"/>
    </source>
</evidence>
<accession>A0A2U2CA45</accession>
<dbReference type="OrthoDB" id="9795421at2"/>
<reference evidence="3 4" key="1">
    <citation type="submission" date="2018-05" db="EMBL/GenBank/DDBJ databases">
        <title>Pararhodobacter marina sp. nov., isolated from deep-sea water of the Indian Ocean.</title>
        <authorList>
            <person name="Lai Q.Sr."/>
            <person name="Liu X."/>
            <person name="Shao Z."/>
        </authorList>
    </citation>
    <scope>NUCLEOTIDE SEQUENCE [LARGE SCALE GENOMIC DNA]</scope>
    <source>
        <strain evidence="3 4">CIC4N-9</strain>
    </source>
</reference>
<dbReference type="Pfam" id="PF01551">
    <property type="entry name" value="Peptidase_M23"/>
    <property type="match status" value="1"/>
</dbReference>
<dbReference type="PANTHER" id="PTHR21666">
    <property type="entry name" value="PEPTIDASE-RELATED"/>
    <property type="match status" value="1"/>
</dbReference>
<feature type="domain" description="LysM" evidence="2">
    <location>
        <begin position="136"/>
        <end position="180"/>
    </location>
</feature>
<feature type="region of interest" description="Disordered" evidence="1">
    <location>
        <begin position="198"/>
        <end position="274"/>
    </location>
</feature>
<dbReference type="AlphaFoldDB" id="A0A2U2CA45"/>
<dbReference type="Gene3D" id="2.70.70.10">
    <property type="entry name" value="Glucose Permease (Domain IIA)"/>
    <property type="match status" value="1"/>
</dbReference>
<dbReference type="InterPro" id="IPR016047">
    <property type="entry name" value="M23ase_b-sheet_dom"/>
</dbReference>
<keyword evidence="4" id="KW-1185">Reference proteome</keyword>
<comment type="caution">
    <text evidence="3">The sequence shown here is derived from an EMBL/GenBank/DDBJ whole genome shotgun (WGS) entry which is preliminary data.</text>
</comment>
<dbReference type="SUPFAM" id="SSF51261">
    <property type="entry name" value="Duplicated hybrid motif"/>
    <property type="match status" value="1"/>
</dbReference>
<organism evidence="3 4">
    <name type="scientific">Pararhodobacter marinus</name>
    <dbReference type="NCBI Taxonomy" id="2184063"/>
    <lineage>
        <taxon>Bacteria</taxon>
        <taxon>Pseudomonadati</taxon>
        <taxon>Pseudomonadota</taxon>
        <taxon>Alphaproteobacteria</taxon>
        <taxon>Rhodobacterales</taxon>
        <taxon>Paracoccaceae</taxon>
        <taxon>Pararhodobacter</taxon>
    </lineage>
</organism>
<evidence type="ECO:0000256" key="1">
    <source>
        <dbReference type="SAM" id="MobiDB-lite"/>
    </source>
</evidence>
<dbReference type="InterPro" id="IPR050570">
    <property type="entry name" value="Cell_wall_metabolism_enzyme"/>
</dbReference>
<dbReference type="GeneID" id="94365547"/>
<dbReference type="RefSeq" id="WP_109533607.1">
    <property type="nucleotide sequence ID" value="NZ_QEYD01000006.1"/>
</dbReference>
<dbReference type="InterPro" id="IPR018392">
    <property type="entry name" value="LysM"/>
</dbReference>
<dbReference type="PANTHER" id="PTHR21666:SF270">
    <property type="entry name" value="MUREIN HYDROLASE ACTIVATOR ENVC"/>
    <property type="match status" value="1"/>
</dbReference>
<proteinExistence type="predicted"/>
<protein>
    <submittedName>
        <fullName evidence="3">Peptidase M23</fullName>
    </submittedName>
</protein>
<name>A0A2U2CA45_9RHOB</name>
<dbReference type="InterPro" id="IPR011055">
    <property type="entry name" value="Dup_hybrid_motif"/>
</dbReference>
<dbReference type="SUPFAM" id="SSF54106">
    <property type="entry name" value="LysM domain"/>
    <property type="match status" value="1"/>
</dbReference>
<dbReference type="CDD" id="cd12797">
    <property type="entry name" value="M23_peptidase"/>
    <property type="match status" value="1"/>
</dbReference>
<dbReference type="EMBL" id="QEYD01000006">
    <property type="protein sequence ID" value="PWE28747.1"/>
    <property type="molecule type" value="Genomic_DNA"/>
</dbReference>
<dbReference type="CDD" id="cd00118">
    <property type="entry name" value="LysM"/>
    <property type="match status" value="1"/>
</dbReference>
<evidence type="ECO:0000313" key="4">
    <source>
        <dbReference type="Proteomes" id="UP000244940"/>
    </source>
</evidence>
<feature type="compositionally biased region" description="Low complexity" evidence="1">
    <location>
        <begin position="250"/>
        <end position="259"/>
    </location>
</feature>
<dbReference type="GO" id="GO:0004222">
    <property type="term" value="F:metalloendopeptidase activity"/>
    <property type="evidence" value="ECO:0007669"/>
    <property type="project" value="TreeGrafter"/>
</dbReference>